<dbReference type="Gene3D" id="3.40.50.300">
    <property type="entry name" value="P-loop containing nucleotide triphosphate hydrolases"/>
    <property type="match status" value="3"/>
</dbReference>
<dbReference type="SUPFAM" id="SSF52540">
    <property type="entry name" value="P-loop containing nucleoside triphosphate hydrolases"/>
    <property type="match status" value="1"/>
</dbReference>
<keyword evidence="4" id="KW-0547">Nucleotide-binding</keyword>
<dbReference type="InterPro" id="IPR045028">
    <property type="entry name" value="DinG/Rad3-like"/>
</dbReference>
<evidence type="ECO:0000259" key="11">
    <source>
        <dbReference type="PROSITE" id="PS51193"/>
    </source>
</evidence>
<evidence type="ECO:0000256" key="10">
    <source>
        <dbReference type="ARBA" id="ARBA00023235"/>
    </source>
</evidence>
<keyword evidence="9" id="KW-0411">Iron-sulfur</keyword>
<comment type="cofactor">
    <cofactor evidence="1">
        <name>[4Fe-4S] cluster</name>
        <dbReference type="ChEBI" id="CHEBI:49883"/>
    </cofactor>
</comment>
<dbReference type="GO" id="GO:0003678">
    <property type="term" value="F:DNA helicase activity"/>
    <property type="evidence" value="ECO:0007669"/>
    <property type="project" value="InterPro"/>
</dbReference>
<dbReference type="GO" id="GO:0034085">
    <property type="term" value="P:establishment of sister chromatid cohesion"/>
    <property type="evidence" value="ECO:0007669"/>
    <property type="project" value="TreeGrafter"/>
</dbReference>
<keyword evidence="12" id="KW-1185">Reference proteome</keyword>
<evidence type="ECO:0000256" key="9">
    <source>
        <dbReference type="ARBA" id="ARBA00023014"/>
    </source>
</evidence>
<dbReference type="GO" id="GO:0006139">
    <property type="term" value="P:nucleobase-containing compound metabolic process"/>
    <property type="evidence" value="ECO:0007669"/>
    <property type="project" value="InterPro"/>
</dbReference>
<dbReference type="PANTHER" id="PTHR11472:SF41">
    <property type="entry name" value="ATP-DEPENDENT DNA HELICASE DDX11-RELATED"/>
    <property type="match status" value="1"/>
</dbReference>
<dbReference type="SMART" id="SM00488">
    <property type="entry name" value="DEXDc2"/>
    <property type="match status" value="1"/>
</dbReference>
<evidence type="ECO:0000256" key="5">
    <source>
        <dbReference type="ARBA" id="ARBA00022801"/>
    </source>
</evidence>
<name>A0A5S6QRX9_TRIMR</name>
<dbReference type="InterPro" id="IPR014013">
    <property type="entry name" value="Helic_SF1/SF2_ATP-bd_DinG/Rad3"/>
</dbReference>
<evidence type="ECO:0000256" key="1">
    <source>
        <dbReference type="ARBA" id="ARBA00001966"/>
    </source>
</evidence>
<dbReference type="AlphaFoldDB" id="A0A5S6QRX9"/>
<dbReference type="InterPro" id="IPR006555">
    <property type="entry name" value="ATP-dep_Helicase_C"/>
</dbReference>
<comment type="similarity">
    <text evidence="2">Belongs to the DEAD box helicase family. DEAH subfamily. DDX11/CHL1 sub-subfamily.</text>
</comment>
<dbReference type="GO" id="GO:0003677">
    <property type="term" value="F:DNA binding"/>
    <property type="evidence" value="ECO:0007669"/>
    <property type="project" value="InterPro"/>
</dbReference>
<proteinExistence type="inferred from homology"/>
<keyword evidence="6" id="KW-0347">Helicase</keyword>
<dbReference type="SMART" id="SM00491">
    <property type="entry name" value="HELICc2"/>
    <property type="match status" value="1"/>
</dbReference>
<dbReference type="WBParaSite" id="TMUE_2000009647.1">
    <property type="protein sequence ID" value="TMUE_2000009647.1"/>
    <property type="gene ID" value="WBGene00300669"/>
</dbReference>
<keyword evidence="5" id="KW-0378">Hydrolase</keyword>
<sequence>MKMTCFDDDEEFEKLLVENEELKHICDTAVARSVPRDFGCLFEPYECQKNFMRTLYAVLSNGNVAVMESPTGTGKSLSLLCGSLTWLRDARQQMELDLQSAIQKNNAEIQHADSSNWLEEYDRKMEAQIIVDTASDRLNKIHAAQRRMEQVKAGLNELAPYGSNRHKRRKAVQLTCGLDQLENEDDLDNVLLDEHADEDDRQEKVLEDEASDVYRVAPQVLYCSRTHSQLAQFAKEIQKTVYARSVHMVTIASRQSLCVNDSVARLKNPVLINERCLQLQDSTFKKRNGENGSASRNKCSCPFLRQEGIQQLAEEALCIGDIEEVIQRGREIQACPYYASRNAVKLADIILMPYQVLMQKDTRETFDLSLAENVVIVDEAHNLLETIESVHGFEISSDHLSRAQAALDSYVGKFRGRFSAKTLMHLQQLRTLIDSSARCLSTDGGVPFRQTDDRCFSMSDFITHVGIEAINCFVLASFVDKSGLCRKMRGFLKAKQVEGNEVMENVFYSIRSYIACLTNRIGDGRFLIKKRSTTESCKVIKFILLNPAVYFKDVLTEAKAVVLTGGTMEPVGELYNRLFIPAGVPATKVTRFSCNHVVPHSNILPLVIATGSHGRKLEFTYNMRKTPQLLDELCQTILQLCAIAPAGLVCFFPSYEYERCVSEHLEKSGILAQLQASKPLFREPRKANETGVLLLNYANAVSHSGGAILFAVVGGKMSEGINFADGLCRCVVMVGMPYPNHHSVELQERMNYLNSSFNAGRTQIKKRGVSCHLGYDI</sequence>
<keyword evidence="7" id="KW-0067">ATP-binding</keyword>
<feature type="domain" description="Helicase ATP-binding" evidence="11">
    <location>
        <begin position="34"/>
        <end position="430"/>
    </location>
</feature>
<evidence type="ECO:0000256" key="4">
    <source>
        <dbReference type="ARBA" id="ARBA00022741"/>
    </source>
</evidence>
<dbReference type="PANTHER" id="PTHR11472">
    <property type="entry name" value="DNA REPAIR DEAD HELICASE RAD3/XP-D SUBFAMILY MEMBER"/>
    <property type="match status" value="1"/>
</dbReference>
<dbReference type="GO" id="GO:0005634">
    <property type="term" value="C:nucleus"/>
    <property type="evidence" value="ECO:0007669"/>
    <property type="project" value="TreeGrafter"/>
</dbReference>
<dbReference type="STRING" id="70415.A0A5S6QRX9"/>
<keyword evidence="10" id="KW-0413">Isomerase</keyword>
<dbReference type="Pfam" id="PF13307">
    <property type="entry name" value="Helicase_C_2"/>
    <property type="match status" value="1"/>
</dbReference>
<dbReference type="Proteomes" id="UP000046395">
    <property type="component" value="Unassembled WGS sequence"/>
</dbReference>
<dbReference type="GO" id="GO:0051536">
    <property type="term" value="F:iron-sulfur cluster binding"/>
    <property type="evidence" value="ECO:0007669"/>
    <property type="project" value="UniProtKB-KW"/>
</dbReference>
<reference evidence="13" key="1">
    <citation type="submission" date="2019-12" db="UniProtKB">
        <authorList>
            <consortium name="WormBaseParasite"/>
        </authorList>
    </citation>
    <scope>IDENTIFICATION</scope>
</reference>
<dbReference type="GO" id="GO:0046872">
    <property type="term" value="F:metal ion binding"/>
    <property type="evidence" value="ECO:0007669"/>
    <property type="project" value="UniProtKB-KW"/>
</dbReference>
<dbReference type="Pfam" id="PF06733">
    <property type="entry name" value="DEAD_2"/>
    <property type="match status" value="1"/>
</dbReference>
<evidence type="ECO:0000256" key="3">
    <source>
        <dbReference type="ARBA" id="ARBA00022723"/>
    </source>
</evidence>
<dbReference type="PROSITE" id="PS51193">
    <property type="entry name" value="HELICASE_ATP_BIND_2"/>
    <property type="match status" value="1"/>
</dbReference>
<keyword evidence="3" id="KW-0479">Metal-binding</keyword>
<evidence type="ECO:0000313" key="12">
    <source>
        <dbReference type="Proteomes" id="UP000046395"/>
    </source>
</evidence>
<protein>
    <submittedName>
        <fullName evidence="13">Helicase ATP-binding domain-containing protein</fullName>
    </submittedName>
</protein>
<accession>A0A5S6QRX9</accession>
<dbReference type="InterPro" id="IPR010614">
    <property type="entry name" value="RAD3-like_helicase_DEAD"/>
</dbReference>
<dbReference type="GO" id="GO:0005524">
    <property type="term" value="F:ATP binding"/>
    <property type="evidence" value="ECO:0007669"/>
    <property type="project" value="UniProtKB-KW"/>
</dbReference>
<dbReference type="GO" id="GO:0016818">
    <property type="term" value="F:hydrolase activity, acting on acid anhydrides, in phosphorus-containing anhydrides"/>
    <property type="evidence" value="ECO:0007669"/>
    <property type="project" value="InterPro"/>
</dbReference>
<evidence type="ECO:0000256" key="6">
    <source>
        <dbReference type="ARBA" id="ARBA00022806"/>
    </source>
</evidence>
<dbReference type="InterPro" id="IPR027417">
    <property type="entry name" value="P-loop_NTPase"/>
</dbReference>
<evidence type="ECO:0000313" key="13">
    <source>
        <dbReference type="WBParaSite" id="TMUE_2000009647.1"/>
    </source>
</evidence>
<organism evidence="12 13">
    <name type="scientific">Trichuris muris</name>
    <name type="common">Mouse whipworm</name>
    <dbReference type="NCBI Taxonomy" id="70415"/>
    <lineage>
        <taxon>Eukaryota</taxon>
        <taxon>Metazoa</taxon>
        <taxon>Ecdysozoa</taxon>
        <taxon>Nematoda</taxon>
        <taxon>Enoplea</taxon>
        <taxon>Dorylaimia</taxon>
        <taxon>Trichinellida</taxon>
        <taxon>Trichuridae</taxon>
        <taxon>Trichuris</taxon>
    </lineage>
</organism>
<keyword evidence="8" id="KW-0408">Iron</keyword>
<evidence type="ECO:0000256" key="7">
    <source>
        <dbReference type="ARBA" id="ARBA00022840"/>
    </source>
</evidence>
<evidence type="ECO:0000256" key="2">
    <source>
        <dbReference type="ARBA" id="ARBA00008435"/>
    </source>
</evidence>
<evidence type="ECO:0000256" key="8">
    <source>
        <dbReference type="ARBA" id="ARBA00023004"/>
    </source>
</evidence>
<dbReference type="InterPro" id="IPR006554">
    <property type="entry name" value="Helicase-like_DEXD_c2"/>
</dbReference>